<dbReference type="AlphaFoldDB" id="E4XC70"/>
<organism evidence="3">
    <name type="scientific">Oikopleura dioica</name>
    <name type="common">Tunicate</name>
    <dbReference type="NCBI Taxonomy" id="34765"/>
    <lineage>
        <taxon>Eukaryota</taxon>
        <taxon>Metazoa</taxon>
        <taxon>Chordata</taxon>
        <taxon>Tunicata</taxon>
        <taxon>Appendicularia</taxon>
        <taxon>Copelata</taxon>
        <taxon>Oikopleuridae</taxon>
        <taxon>Oikopleura</taxon>
    </lineage>
</organism>
<dbReference type="OrthoDB" id="774951at2759"/>
<dbReference type="Pfam" id="PF07714">
    <property type="entry name" value="PK_Tyr_Ser-Thr"/>
    <property type="match status" value="1"/>
</dbReference>
<dbReference type="InterPro" id="IPR008266">
    <property type="entry name" value="Tyr_kinase_AS"/>
</dbReference>
<proteinExistence type="predicted"/>
<dbReference type="InterPro" id="IPR001245">
    <property type="entry name" value="Ser-Thr/Tyr_kinase_cat_dom"/>
</dbReference>
<name>E4XC70_OIKDI</name>
<dbReference type="PROSITE" id="PS50011">
    <property type="entry name" value="PROTEIN_KINASE_DOM"/>
    <property type="match status" value="1"/>
</dbReference>
<feature type="domain" description="Protein kinase" evidence="2">
    <location>
        <begin position="435"/>
        <end position="747"/>
    </location>
</feature>
<evidence type="ECO:0000313" key="3">
    <source>
        <dbReference type="EMBL" id="CBY09195.1"/>
    </source>
</evidence>
<dbReference type="Gene3D" id="3.30.200.20">
    <property type="entry name" value="Phosphorylase Kinase, domain 1"/>
    <property type="match status" value="1"/>
</dbReference>
<feature type="region of interest" description="Disordered" evidence="1">
    <location>
        <begin position="389"/>
        <end position="409"/>
    </location>
</feature>
<accession>E4XC70</accession>
<feature type="region of interest" description="Disordered" evidence="1">
    <location>
        <begin position="229"/>
        <end position="314"/>
    </location>
</feature>
<dbReference type="GO" id="GO:0004674">
    <property type="term" value="F:protein serine/threonine kinase activity"/>
    <property type="evidence" value="ECO:0007669"/>
    <property type="project" value="TreeGrafter"/>
</dbReference>
<evidence type="ECO:0000259" key="2">
    <source>
        <dbReference type="PROSITE" id="PS50011"/>
    </source>
</evidence>
<dbReference type="SUPFAM" id="SSF56112">
    <property type="entry name" value="Protein kinase-like (PK-like)"/>
    <property type="match status" value="1"/>
</dbReference>
<dbReference type="Gene3D" id="1.10.510.10">
    <property type="entry name" value="Transferase(Phosphotransferase) domain 1"/>
    <property type="match status" value="1"/>
</dbReference>
<feature type="compositionally biased region" description="Basic and acidic residues" evidence="1">
    <location>
        <begin position="265"/>
        <end position="276"/>
    </location>
</feature>
<dbReference type="Proteomes" id="UP000001307">
    <property type="component" value="Unassembled WGS sequence"/>
</dbReference>
<sequence>MSIIHEVDKEKKLIMHNGDGIGRHEKDENLIEITKTLLEIKIKHLRKIRELTEEGKLNDIVDDVHETEKDILETVAVLIVLKKRFSVKTQTKLLPTYLLQLASFSLRDWCVALGISEKGGAKIVQKFETDILGFLELSNWGRSGVGSHAELSEESFRKQLTLIKGISEEDVRRLWHANYNLAHLIDALEQSHESCIFTAVQQLTGKNEYDATHFWSSWRHVDRRMSQVESGDRRYSSESSEASAHSPGILDTSSSSVFSPLPKAKSPEQNHSRFGRDSGLGDSQLKSFSFPKRLRKSQDTSRLSPSTTRISENSLIDPYAEVSAKRKDGVFCYPDRPDAQSTPFHKNPKLSCNRSPVPFKIAELSLNDSMGEPSCLASYDAFSYTETTDSVEELKNPPRTRNRSQEVQDRTSAFRNKKTAFKSMLVDWEVHFDDLILERELPGGRFGTKCHICKWHGKCVIRVAKVDLKPENPNVQAFKQELHHFKKTRHDNVELFLGACLTPPNLAILTRYYQGPRLDKKIKEESLSLDNARLLADHIINGLKYLHAKDILHKDLRPANIMYDLVGKAVIKGLGLATVSALTGVGSIRNNPETEKYYIDVPTDWIHRLSPELATIDLEKCQNSSIIPKLNYSKKSDIYAFGVLWAELMQAVHRSSQPAPLTLRRENDFNSSRRVEKSELRIDLNTPPTDNFESKLFNAGLGSKIEVPDPIQDQARCLINRCVERSPTNRPDCEWIAERLDKVQPNAGRLTRRCTYTAHRS</sequence>
<dbReference type="EMBL" id="FN653035">
    <property type="protein sequence ID" value="CBY09195.1"/>
    <property type="molecule type" value="Genomic_DNA"/>
</dbReference>
<dbReference type="PROSITE" id="PS00109">
    <property type="entry name" value="PROTEIN_KINASE_TYR"/>
    <property type="match status" value="1"/>
</dbReference>
<dbReference type="InterPro" id="IPR000719">
    <property type="entry name" value="Prot_kinase_dom"/>
</dbReference>
<evidence type="ECO:0000313" key="4">
    <source>
        <dbReference type="Proteomes" id="UP000001307"/>
    </source>
</evidence>
<reference evidence="3" key="1">
    <citation type="journal article" date="2010" name="Science">
        <title>Plasticity of animal genome architecture unmasked by rapid evolution of a pelagic tunicate.</title>
        <authorList>
            <person name="Denoeud F."/>
            <person name="Henriet S."/>
            <person name="Mungpakdee S."/>
            <person name="Aury J.M."/>
            <person name="Da Silva C."/>
            <person name="Brinkmann H."/>
            <person name="Mikhaleva J."/>
            <person name="Olsen L.C."/>
            <person name="Jubin C."/>
            <person name="Canestro C."/>
            <person name="Bouquet J.M."/>
            <person name="Danks G."/>
            <person name="Poulain J."/>
            <person name="Campsteijn C."/>
            <person name="Adamski M."/>
            <person name="Cross I."/>
            <person name="Yadetie F."/>
            <person name="Muffato M."/>
            <person name="Louis A."/>
            <person name="Butcher S."/>
            <person name="Tsagkogeorga G."/>
            <person name="Konrad A."/>
            <person name="Singh S."/>
            <person name="Jensen M.F."/>
            <person name="Cong E.H."/>
            <person name="Eikeseth-Otteraa H."/>
            <person name="Noel B."/>
            <person name="Anthouard V."/>
            <person name="Porcel B.M."/>
            <person name="Kachouri-Lafond R."/>
            <person name="Nishino A."/>
            <person name="Ugolini M."/>
            <person name="Chourrout P."/>
            <person name="Nishida H."/>
            <person name="Aasland R."/>
            <person name="Huzurbazar S."/>
            <person name="Westhof E."/>
            <person name="Delsuc F."/>
            <person name="Lehrach H."/>
            <person name="Reinhardt R."/>
            <person name="Weissenbach J."/>
            <person name="Roy S.W."/>
            <person name="Artiguenave F."/>
            <person name="Postlethwait J.H."/>
            <person name="Manak J.R."/>
            <person name="Thompson E.M."/>
            <person name="Jaillon O."/>
            <person name="Du Pasquier L."/>
            <person name="Boudinot P."/>
            <person name="Liberles D.A."/>
            <person name="Volff J.N."/>
            <person name="Philippe H."/>
            <person name="Lenhard B."/>
            <person name="Roest Crollius H."/>
            <person name="Wincker P."/>
            <person name="Chourrout D."/>
        </authorList>
    </citation>
    <scope>NUCLEOTIDE SEQUENCE [LARGE SCALE GENOMIC DNA]</scope>
</reference>
<evidence type="ECO:0000256" key="1">
    <source>
        <dbReference type="SAM" id="MobiDB-lite"/>
    </source>
</evidence>
<dbReference type="SMART" id="SM00220">
    <property type="entry name" value="S_TKc"/>
    <property type="match status" value="1"/>
</dbReference>
<feature type="compositionally biased region" description="Polar residues" evidence="1">
    <location>
        <begin position="300"/>
        <end position="314"/>
    </location>
</feature>
<keyword evidence="4" id="KW-1185">Reference proteome</keyword>
<dbReference type="PANTHER" id="PTHR44329:SF253">
    <property type="entry name" value="KINASE SUPPRESSOR OF RAS 2"/>
    <property type="match status" value="1"/>
</dbReference>
<dbReference type="GO" id="GO:0005524">
    <property type="term" value="F:ATP binding"/>
    <property type="evidence" value="ECO:0007669"/>
    <property type="project" value="InterPro"/>
</dbReference>
<protein>
    <recommendedName>
        <fullName evidence="2">Protein kinase domain-containing protein</fullName>
    </recommendedName>
</protein>
<feature type="compositionally biased region" description="Low complexity" evidence="1">
    <location>
        <begin position="237"/>
        <end position="246"/>
    </location>
</feature>
<dbReference type="InterPro" id="IPR051681">
    <property type="entry name" value="Ser/Thr_Kinases-Pseudokinases"/>
</dbReference>
<gene>
    <name evidence="3" type="ORF">GSOID_T00007724001</name>
</gene>
<dbReference type="PANTHER" id="PTHR44329">
    <property type="entry name" value="SERINE/THREONINE-PROTEIN KINASE TNNI3K-RELATED"/>
    <property type="match status" value="1"/>
</dbReference>
<dbReference type="InterPro" id="IPR011009">
    <property type="entry name" value="Kinase-like_dom_sf"/>
</dbReference>
<dbReference type="InParanoid" id="E4XC70"/>